<dbReference type="InterPro" id="IPR036365">
    <property type="entry name" value="PGBD-like_sf"/>
</dbReference>
<dbReference type="OrthoDB" id="1242806at2"/>
<dbReference type="AlphaFoldDB" id="A0A1E5QF37"/>
<evidence type="ECO:0000259" key="1">
    <source>
        <dbReference type="Pfam" id="PF01471"/>
    </source>
</evidence>
<proteinExistence type="predicted"/>
<dbReference type="Gene3D" id="1.10.101.10">
    <property type="entry name" value="PGBD-like superfamily/PGBD"/>
    <property type="match status" value="2"/>
</dbReference>
<dbReference type="SUPFAM" id="SSF47090">
    <property type="entry name" value="PGBD-like"/>
    <property type="match status" value="2"/>
</dbReference>
<protein>
    <recommendedName>
        <fullName evidence="1">Peptidoglycan binding-like domain-containing protein</fullName>
    </recommendedName>
</protein>
<dbReference type="RefSeq" id="WP_069969089.1">
    <property type="nucleotide sequence ID" value="NZ_CM124774.1"/>
</dbReference>
<dbReference type="InterPro" id="IPR023346">
    <property type="entry name" value="Lysozyme-like_dom_sf"/>
</dbReference>
<reference evidence="2" key="1">
    <citation type="submission" date="2016-09" db="EMBL/GenBank/DDBJ databases">
        <title>Draft genome of thermotolerant cyanobacterium Desertifilum sp. strain IPPAS B-1220.</title>
        <authorList>
            <person name="Sinetova M.A."/>
            <person name="Bolakhan K."/>
            <person name="Zayadan B.K."/>
            <person name="Mironov K.S."/>
            <person name="Ustinova V."/>
            <person name="Kupriyanova E.V."/>
            <person name="Sidorov R.A."/>
            <person name="Skrypnik A.N."/>
            <person name="Gogoleva N.E."/>
            <person name="Gogolev Y.V."/>
            <person name="Los D.A."/>
        </authorList>
    </citation>
    <scope>NUCLEOTIDE SEQUENCE [LARGE SCALE GENOMIC DNA]</scope>
    <source>
        <strain evidence="2">IPPAS B-1220</strain>
    </source>
</reference>
<dbReference type="EMBL" id="MJGC01000093">
    <property type="protein sequence ID" value="OEJ73300.1"/>
    <property type="molecule type" value="Genomic_DNA"/>
</dbReference>
<sequence length="363" mass="40314">MVNTPLANRPILLRGDGINYLDLREPVRLLQDLLKRAGALPASELSDGRFGPATEAAVKRFQSQNGLIADGVVGRDTWTVLERVNPNQPPRRQAVLRLLDGISYPDLQSQVKTLQDLLKQAGVLAASELSDGKFGLITEAAVRRFQASKGLIVDGIVGQQTWSLLWNGPVEAYFPYSTLINQFNLDRIVASIPYPDMHPFARQAIPLILRECDAGRVTDRGQIAYIFATAEHESRLGQWMEEFASGWDYEGRRDLGNTQAGDGPRYKGRGYVQITGRLNYTDWSRRLGIDLVGSPQRAAEPPIAARILVVGMRDGTFTGYKLSDYISGTRRNFPSARRIVNGLDRASLIAAIAEEYYRVLQTP</sequence>
<dbReference type="STRING" id="1781255.BH720_20530"/>
<dbReference type="InterPro" id="IPR002477">
    <property type="entry name" value="Peptidoglycan-bd-like"/>
</dbReference>
<organism evidence="2">
    <name type="scientific">Desertifilum tharense IPPAS B-1220</name>
    <dbReference type="NCBI Taxonomy" id="1781255"/>
    <lineage>
        <taxon>Bacteria</taxon>
        <taxon>Bacillati</taxon>
        <taxon>Cyanobacteriota</taxon>
        <taxon>Cyanophyceae</taxon>
        <taxon>Desertifilales</taxon>
        <taxon>Desertifilaceae</taxon>
        <taxon>Desertifilum</taxon>
    </lineage>
</organism>
<dbReference type="InterPro" id="IPR036366">
    <property type="entry name" value="PGBDSf"/>
</dbReference>
<feature type="domain" description="Peptidoglycan binding-like" evidence="1">
    <location>
        <begin position="109"/>
        <end position="165"/>
    </location>
</feature>
<comment type="caution">
    <text evidence="2">The sequence shown here is derived from an EMBL/GenBank/DDBJ whole genome shotgun (WGS) entry which is preliminary data.</text>
</comment>
<accession>A0A1E5QF37</accession>
<name>A0A1E5QF37_9CYAN</name>
<evidence type="ECO:0000313" key="2">
    <source>
        <dbReference type="EMBL" id="OEJ73300.1"/>
    </source>
</evidence>
<dbReference type="Pfam" id="PF01471">
    <property type="entry name" value="PG_binding_1"/>
    <property type="match status" value="2"/>
</dbReference>
<feature type="domain" description="Peptidoglycan binding-like" evidence="1">
    <location>
        <begin position="25"/>
        <end position="81"/>
    </location>
</feature>
<dbReference type="Gene3D" id="1.10.530.10">
    <property type="match status" value="1"/>
</dbReference>
<gene>
    <name evidence="2" type="ORF">BH720_20530</name>
</gene>
<dbReference type="SUPFAM" id="SSF53955">
    <property type="entry name" value="Lysozyme-like"/>
    <property type="match status" value="1"/>
</dbReference>